<keyword evidence="3" id="KW-1185">Reference proteome</keyword>
<evidence type="ECO:0000313" key="3">
    <source>
        <dbReference type="Proteomes" id="UP000292027"/>
    </source>
</evidence>
<feature type="compositionally biased region" description="Basic and acidic residues" evidence="1">
    <location>
        <begin position="10"/>
        <end position="43"/>
    </location>
</feature>
<reference evidence="2 3" key="1">
    <citation type="journal article" date="2015" name="Stand. Genomic Sci.">
        <title>Genomic Encyclopedia of Bacterial and Archaeal Type Strains, Phase III: the genomes of soil and plant-associated and newly described type strains.</title>
        <authorList>
            <person name="Whitman W.B."/>
            <person name="Woyke T."/>
            <person name="Klenk H.P."/>
            <person name="Zhou Y."/>
            <person name="Lilburn T.G."/>
            <person name="Beck B.J."/>
            <person name="De Vos P."/>
            <person name="Vandamme P."/>
            <person name="Eisen J.A."/>
            <person name="Garrity G."/>
            <person name="Hugenholtz P."/>
            <person name="Kyrpides N.C."/>
        </authorList>
    </citation>
    <scope>NUCLEOTIDE SEQUENCE [LARGE SCALE GENOMIC DNA]</scope>
    <source>
        <strain evidence="2 3">VKM Ac-2540</strain>
    </source>
</reference>
<organism evidence="2 3">
    <name type="scientific">Kribbella rubisoli</name>
    <dbReference type="NCBI Taxonomy" id="3075929"/>
    <lineage>
        <taxon>Bacteria</taxon>
        <taxon>Bacillati</taxon>
        <taxon>Actinomycetota</taxon>
        <taxon>Actinomycetes</taxon>
        <taxon>Propionibacteriales</taxon>
        <taxon>Kribbellaceae</taxon>
        <taxon>Kribbella</taxon>
    </lineage>
</organism>
<evidence type="ECO:0000256" key="1">
    <source>
        <dbReference type="SAM" id="MobiDB-lite"/>
    </source>
</evidence>
<name>A0A4Q7WNL5_9ACTN</name>
<feature type="region of interest" description="Disordered" evidence="1">
    <location>
        <begin position="1"/>
        <end position="104"/>
    </location>
</feature>
<protein>
    <submittedName>
        <fullName evidence="2">Uncharacterized protein</fullName>
    </submittedName>
</protein>
<dbReference type="EMBL" id="SHKR01000015">
    <property type="protein sequence ID" value="RZU11115.1"/>
    <property type="molecule type" value="Genomic_DNA"/>
</dbReference>
<evidence type="ECO:0000313" key="2">
    <source>
        <dbReference type="EMBL" id="RZU11115.1"/>
    </source>
</evidence>
<proteinExistence type="predicted"/>
<dbReference type="OrthoDB" id="4480068at2"/>
<feature type="compositionally biased region" description="Basic and acidic residues" evidence="1">
    <location>
        <begin position="91"/>
        <end position="104"/>
    </location>
</feature>
<dbReference type="AlphaFoldDB" id="A0A4Q7WNL5"/>
<comment type="caution">
    <text evidence="2">The sequence shown here is derived from an EMBL/GenBank/DDBJ whole genome shotgun (WGS) entry which is preliminary data.</text>
</comment>
<sequence length="104" mass="11949">MSDEPFETSENVHRDRREHGGGDSIHPDQDELDRRTEEERVEAGVDAYDPDEVPPATDEPVPTDVTQSEVYEEAKAELDREESEGEIYPLTERHPFPPSHYDRS</sequence>
<dbReference type="Proteomes" id="UP000292027">
    <property type="component" value="Unassembled WGS sequence"/>
</dbReference>
<gene>
    <name evidence="2" type="ORF">EV645_6273</name>
</gene>
<dbReference type="RefSeq" id="WP_130447603.1">
    <property type="nucleotide sequence ID" value="NZ_SHKR01000015.1"/>
</dbReference>
<accession>A0A4Q7WNL5</accession>